<keyword evidence="3" id="KW-1185">Reference proteome</keyword>
<reference evidence="2 3" key="1">
    <citation type="submission" date="2017-08" db="EMBL/GenBank/DDBJ databases">
        <title>The complete genome sequence of Nocardiopsis gilva YIM 90087.</title>
        <authorList>
            <person name="Yin M."/>
            <person name="Tang S."/>
        </authorList>
    </citation>
    <scope>NUCLEOTIDE SEQUENCE [LARGE SCALE GENOMIC DNA]</scope>
    <source>
        <strain evidence="2 3">YIM 90087</strain>
    </source>
</reference>
<evidence type="ECO:0000313" key="2">
    <source>
        <dbReference type="EMBL" id="ASU84280.1"/>
    </source>
</evidence>
<dbReference type="CDD" id="cd00093">
    <property type="entry name" value="HTH_XRE"/>
    <property type="match status" value="1"/>
</dbReference>
<dbReference type="Pfam" id="PF19054">
    <property type="entry name" value="DUF5753"/>
    <property type="match status" value="1"/>
</dbReference>
<dbReference type="SUPFAM" id="SSF47413">
    <property type="entry name" value="lambda repressor-like DNA-binding domains"/>
    <property type="match status" value="1"/>
</dbReference>
<dbReference type="KEGG" id="ngv:CDO52_17085"/>
<accession>A0A223S836</accession>
<dbReference type="InterPro" id="IPR043917">
    <property type="entry name" value="DUF5753"/>
</dbReference>
<dbReference type="SMART" id="SM00530">
    <property type="entry name" value="HTH_XRE"/>
    <property type="match status" value="1"/>
</dbReference>
<dbReference type="GO" id="GO:0003677">
    <property type="term" value="F:DNA binding"/>
    <property type="evidence" value="ECO:0007669"/>
    <property type="project" value="InterPro"/>
</dbReference>
<feature type="domain" description="HTH cro/C1-type" evidence="1">
    <location>
        <begin position="16"/>
        <end position="69"/>
    </location>
</feature>
<dbReference type="Gene3D" id="1.10.260.40">
    <property type="entry name" value="lambda repressor-like DNA-binding domains"/>
    <property type="match status" value="1"/>
</dbReference>
<gene>
    <name evidence="2" type="ORF">CDO52_17085</name>
</gene>
<dbReference type="InterPro" id="IPR010982">
    <property type="entry name" value="Lambda_DNA-bd_dom_sf"/>
</dbReference>
<name>A0A223S836_9ACTN</name>
<sequence>MNPEVNPAWERFGVEVKKLRSKAGLTQVQIHSKTGISASMLSAIENATRAPKRNHAELLDKALSTGGALVRLWLDINDSVNVPDWWRNIGIMERNAVEIREYQMVLIPGLLQTDAYARTVMRTVRRWDPPEVIEQDVEARMSRWDKLRDDVFLWFVVDEYALTRVVGDTQMMRDQLDRVLDLISKERISFQVITQPKPLHPGMSGPLRLLDFHDRSPVALVEHLVGEEVVDDSNRFRVRHCRTLFGALQAEALSLSESASMLKKIREDYQ</sequence>
<dbReference type="Proteomes" id="UP000215005">
    <property type="component" value="Chromosome"/>
</dbReference>
<dbReference type="AlphaFoldDB" id="A0A223S836"/>
<dbReference type="InterPro" id="IPR001387">
    <property type="entry name" value="Cro/C1-type_HTH"/>
</dbReference>
<dbReference type="PROSITE" id="PS50943">
    <property type="entry name" value="HTH_CROC1"/>
    <property type="match status" value="1"/>
</dbReference>
<evidence type="ECO:0000259" key="1">
    <source>
        <dbReference type="PROSITE" id="PS50943"/>
    </source>
</evidence>
<organism evidence="2 3">
    <name type="scientific">Nocardiopsis gilva YIM 90087</name>
    <dbReference type="NCBI Taxonomy" id="1235441"/>
    <lineage>
        <taxon>Bacteria</taxon>
        <taxon>Bacillati</taxon>
        <taxon>Actinomycetota</taxon>
        <taxon>Actinomycetes</taxon>
        <taxon>Streptosporangiales</taxon>
        <taxon>Nocardiopsidaceae</taxon>
        <taxon>Nocardiopsis</taxon>
    </lineage>
</organism>
<dbReference type="Pfam" id="PF13560">
    <property type="entry name" value="HTH_31"/>
    <property type="match status" value="1"/>
</dbReference>
<evidence type="ECO:0000313" key="3">
    <source>
        <dbReference type="Proteomes" id="UP000215005"/>
    </source>
</evidence>
<protein>
    <submittedName>
        <fullName evidence="2">XRE family transcriptional regulator</fullName>
    </submittedName>
</protein>
<dbReference type="EMBL" id="CP022753">
    <property type="protein sequence ID" value="ASU84280.1"/>
    <property type="molecule type" value="Genomic_DNA"/>
</dbReference>
<proteinExistence type="predicted"/>